<proteinExistence type="predicted"/>
<reference evidence="1 2" key="1">
    <citation type="submission" date="2018-07" db="EMBL/GenBank/DDBJ databases">
        <authorList>
            <person name="Dixon J."/>
            <person name="Knudsen H.R."/>
            <person name="Rock W."/>
            <person name="Scott A.N."/>
            <person name="Walsdorf S.L."/>
            <person name="Layton S.R."/>
            <person name="Nayek S."/>
            <person name="Kim T."/>
            <person name="Hughes L.E."/>
            <person name="Garlena R.A."/>
            <person name="Russell D.A."/>
            <person name="Pope W.H."/>
            <person name="Jacobs-Sera D."/>
            <person name="Hatfull G.F."/>
        </authorList>
    </citation>
    <scope>NUCLEOTIDE SEQUENCE [LARGE SCALE GENOMIC DNA]</scope>
</reference>
<sequence>MYCNKCTGRVMFDRVFSDKGHVELFCIICGKRWMLDKTKNRFAAWLWKKEQSHATAASDARPV</sequence>
<gene>
    <name evidence="1" type="primary">51</name>
    <name evidence="1" type="ORF">SEA_SPARKLEGODDESS_51</name>
</gene>
<dbReference type="EMBL" id="MH590589">
    <property type="protein sequence ID" value="AXH68766.1"/>
    <property type="molecule type" value="Genomic_DNA"/>
</dbReference>
<dbReference type="Proteomes" id="UP000259914">
    <property type="component" value="Segment"/>
</dbReference>
<evidence type="ECO:0000313" key="1">
    <source>
        <dbReference type="EMBL" id="AXH68766.1"/>
    </source>
</evidence>
<organism evidence="1 2">
    <name type="scientific">Streptomyces phage SparkleGoddess</name>
    <dbReference type="NCBI Taxonomy" id="2283305"/>
    <lineage>
        <taxon>Viruses</taxon>
        <taxon>Duplodnaviria</taxon>
        <taxon>Heunggongvirae</taxon>
        <taxon>Uroviricota</taxon>
        <taxon>Caudoviricetes</taxon>
        <taxon>Stanwilliamsviridae</taxon>
        <taxon>Loccivirinae</taxon>
        <taxon>Gilsonvirus</taxon>
        <taxon>Gilsonvirus comrade</taxon>
    </lineage>
</organism>
<name>A0A345MDY5_9CAUD</name>
<evidence type="ECO:0000313" key="2">
    <source>
        <dbReference type="Proteomes" id="UP000259914"/>
    </source>
</evidence>
<accession>A0A345MDY5</accession>
<protein>
    <submittedName>
        <fullName evidence="1">Uncharacterized protein</fullName>
    </submittedName>
</protein>